<dbReference type="PANTHER" id="PTHR11092:SF0">
    <property type="entry name" value="EPIMERASE FAMILY PROTEIN SDR39U1"/>
    <property type="match status" value="1"/>
</dbReference>
<protein>
    <submittedName>
        <fullName evidence="4">Epimerase</fullName>
    </submittedName>
</protein>
<evidence type="ECO:0000313" key="5">
    <source>
        <dbReference type="Proteomes" id="UP000632858"/>
    </source>
</evidence>
<dbReference type="SUPFAM" id="SSF51735">
    <property type="entry name" value="NAD(P)-binding Rossmann-fold domains"/>
    <property type="match status" value="1"/>
</dbReference>
<proteinExistence type="inferred from homology"/>
<keyword evidence="5" id="KW-1185">Reference proteome</keyword>
<sequence>MRVLVTGGTGFIGRALVRRLRARGDAVTVLSRNPASVAAVFGNGVTAWRDLAEWTPETAFDAVINLAGEPIVDRPWTAARKRALRDSRIGVTERLLQAMRQSRQKPAVLLSGSAIGIYGNDGADPATESMAAADDFGAVLCADWERAARAAESLGVRVCLLRTGLVLHGDGGLLKKMQLPFALGLGSRLGDGRQPMSWIHRGDYLDALLFLLDEHGCRGAYNLTAPAPVSNREFTETLARSLKRPALLATPAWVLRAALGQRAPMLLGGRRVLPERLLAAGFRFRFPELTDALAHAESD</sequence>
<dbReference type="EMBL" id="BMFO01000003">
    <property type="protein sequence ID" value="GGF95847.1"/>
    <property type="molecule type" value="Genomic_DNA"/>
</dbReference>
<dbReference type="Proteomes" id="UP000632858">
    <property type="component" value="Unassembled WGS sequence"/>
</dbReference>
<dbReference type="InterPro" id="IPR036291">
    <property type="entry name" value="NAD(P)-bd_dom_sf"/>
</dbReference>
<dbReference type="CDD" id="cd05242">
    <property type="entry name" value="SDR_a8"/>
    <property type="match status" value="1"/>
</dbReference>
<evidence type="ECO:0000256" key="1">
    <source>
        <dbReference type="ARBA" id="ARBA00006484"/>
    </source>
</evidence>
<evidence type="ECO:0000256" key="2">
    <source>
        <dbReference type="ARBA" id="ARBA00009353"/>
    </source>
</evidence>
<comment type="similarity">
    <text evidence="1">Belongs to the short-chain dehydrogenases/reductases (SDR) family.</text>
</comment>
<comment type="caution">
    <text evidence="4">The sequence shown here is derived from an EMBL/GenBank/DDBJ whole genome shotgun (WGS) entry which is preliminary data.</text>
</comment>
<accession>A0A917FPF9</accession>
<dbReference type="InterPro" id="IPR001509">
    <property type="entry name" value="Epimerase_deHydtase"/>
</dbReference>
<reference evidence="4" key="1">
    <citation type="journal article" date="2014" name="Int. J. Syst. Evol. Microbiol.">
        <title>Complete genome sequence of Corynebacterium casei LMG S-19264T (=DSM 44701T), isolated from a smear-ripened cheese.</title>
        <authorList>
            <consortium name="US DOE Joint Genome Institute (JGI-PGF)"/>
            <person name="Walter F."/>
            <person name="Albersmeier A."/>
            <person name="Kalinowski J."/>
            <person name="Ruckert C."/>
        </authorList>
    </citation>
    <scope>NUCLEOTIDE SEQUENCE</scope>
    <source>
        <strain evidence="4">CGMCC 1.12726</strain>
    </source>
</reference>
<evidence type="ECO:0000259" key="3">
    <source>
        <dbReference type="SMART" id="SM00822"/>
    </source>
</evidence>
<dbReference type="NCBIfam" id="TIGR01777">
    <property type="entry name" value="yfcH"/>
    <property type="match status" value="1"/>
</dbReference>
<dbReference type="RefSeq" id="WP_188449910.1">
    <property type="nucleotide sequence ID" value="NZ_BMFO01000003.1"/>
</dbReference>
<dbReference type="InterPro" id="IPR057326">
    <property type="entry name" value="KR_dom"/>
</dbReference>
<name>A0A917FPF9_9GAMM</name>
<dbReference type="Pfam" id="PF01370">
    <property type="entry name" value="Epimerase"/>
    <property type="match status" value="1"/>
</dbReference>
<gene>
    <name evidence="4" type="ORF">GCM10010960_16890</name>
</gene>
<evidence type="ECO:0000313" key="4">
    <source>
        <dbReference type="EMBL" id="GGF95847.1"/>
    </source>
</evidence>
<reference evidence="4" key="2">
    <citation type="submission" date="2020-09" db="EMBL/GenBank/DDBJ databases">
        <authorList>
            <person name="Sun Q."/>
            <person name="Zhou Y."/>
        </authorList>
    </citation>
    <scope>NUCLEOTIDE SEQUENCE</scope>
    <source>
        <strain evidence="4">CGMCC 1.12726</strain>
    </source>
</reference>
<dbReference type="Pfam" id="PF08338">
    <property type="entry name" value="DUF1731"/>
    <property type="match status" value="1"/>
</dbReference>
<dbReference type="AlphaFoldDB" id="A0A917FPF9"/>
<dbReference type="Gene3D" id="3.40.50.720">
    <property type="entry name" value="NAD(P)-binding Rossmann-like Domain"/>
    <property type="match status" value="1"/>
</dbReference>
<organism evidence="4 5">
    <name type="scientific">Arenimonas maotaiensis</name>
    <dbReference type="NCBI Taxonomy" id="1446479"/>
    <lineage>
        <taxon>Bacteria</taxon>
        <taxon>Pseudomonadati</taxon>
        <taxon>Pseudomonadota</taxon>
        <taxon>Gammaproteobacteria</taxon>
        <taxon>Lysobacterales</taxon>
        <taxon>Lysobacteraceae</taxon>
        <taxon>Arenimonas</taxon>
    </lineage>
</organism>
<dbReference type="InterPro" id="IPR010099">
    <property type="entry name" value="SDR39U1"/>
</dbReference>
<feature type="domain" description="Ketoreductase" evidence="3">
    <location>
        <begin position="1"/>
        <end position="147"/>
    </location>
</feature>
<dbReference type="PANTHER" id="PTHR11092">
    <property type="entry name" value="SUGAR NUCLEOTIDE EPIMERASE RELATED"/>
    <property type="match status" value="1"/>
</dbReference>
<comment type="similarity">
    <text evidence="2">Belongs to the NAD(P)-dependent epimerase/dehydratase family. SDR39U1 subfamily.</text>
</comment>
<dbReference type="SMART" id="SM00822">
    <property type="entry name" value="PKS_KR"/>
    <property type="match status" value="1"/>
</dbReference>
<dbReference type="InterPro" id="IPR013549">
    <property type="entry name" value="DUF1731"/>
</dbReference>